<feature type="region of interest" description="Disordered" evidence="1">
    <location>
        <begin position="250"/>
        <end position="281"/>
    </location>
</feature>
<gene>
    <name evidence="3" type="primary">LOC105362967</name>
</gene>
<evidence type="ECO:0000313" key="3">
    <source>
        <dbReference type="RefSeq" id="XP_011498828.1"/>
    </source>
</evidence>
<dbReference type="KEGG" id="csol:105362967"/>
<feature type="region of interest" description="Disordered" evidence="1">
    <location>
        <begin position="1"/>
        <end position="73"/>
    </location>
</feature>
<name>A0AAJ6YIS0_9HYME</name>
<dbReference type="RefSeq" id="XP_011498828.1">
    <property type="nucleotide sequence ID" value="XM_011500526.1"/>
</dbReference>
<evidence type="ECO:0000256" key="1">
    <source>
        <dbReference type="SAM" id="MobiDB-lite"/>
    </source>
</evidence>
<organism evidence="2 3">
    <name type="scientific">Ceratosolen solmsi marchali</name>
    <dbReference type="NCBI Taxonomy" id="326594"/>
    <lineage>
        <taxon>Eukaryota</taxon>
        <taxon>Metazoa</taxon>
        <taxon>Ecdysozoa</taxon>
        <taxon>Arthropoda</taxon>
        <taxon>Hexapoda</taxon>
        <taxon>Insecta</taxon>
        <taxon>Pterygota</taxon>
        <taxon>Neoptera</taxon>
        <taxon>Endopterygota</taxon>
        <taxon>Hymenoptera</taxon>
        <taxon>Apocrita</taxon>
        <taxon>Proctotrupomorpha</taxon>
        <taxon>Chalcidoidea</taxon>
        <taxon>Agaonidae</taxon>
        <taxon>Agaoninae</taxon>
        <taxon>Ceratosolen</taxon>
    </lineage>
</organism>
<dbReference type="AlphaFoldDB" id="A0AAJ6YIS0"/>
<feature type="compositionally biased region" description="Polar residues" evidence="1">
    <location>
        <begin position="8"/>
        <end position="24"/>
    </location>
</feature>
<keyword evidence="2" id="KW-1185">Reference proteome</keyword>
<feature type="compositionally biased region" description="Acidic residues" evidence="1">
    <location>
        <begin position="250"/>
        <end position="268"/>
    </location>
</feature>
<reference evidence="3" key="1">
    <citation type="submission" date="2025-08" db="UniProtKB">
        <authorList>
            <consortium name="RefSeq"/>
        </authorList>
    </citation>
    <scope>IDENTIFICATION</scope>
</reference>
<dbReference type="GeneID" id="105362967"/>
<protein>
    <submittedName>
        <fullName evidence="3">Uncharacterized protein LOC105362967</fullName>
    </submittedName>
</protein>
<evidence type="ECO:0000313" key="2">
    <source>
        <dbReference type="Proteomes" id="UP000695007"/>
    </source>
</evidence>
<dbReference type="Proteomes" id="UP000695007">
    <property type="component" value="Unplaced"/>
</dbReference>
<sequence>MPGAKSAEPSSCCQDKNLTSQKPITPSKRNESPTKHKGADKTKCPRKSKLEDEKPSCDIEASEHPGPSPEEVKARRMRILLRKQKRAEEQLKMMFETSVDPFEKPLRWWEHPHVKYAFSHSVVKSRLESLMGTNIVRLTDRKYMLTLIAKIREEHENQQAARIQERKTRELMRTKTMILNRFMTIEEAQAEIRQYPLFQLYLYCDSISRRPQKMRLPKKVKISESLYRLLYPEKLADDLQLTQNLSFIEDEEEEIDEDEGSQGEEEMEDKVSRKKHTAEPENEYMFSQDEYDNLHYVADAVKKLKEIKTVNAMYAKAYDIVGNLFSLVAKKRKKCTLD</sequence>
<proteinExistence type="predicted"/>
<accession>A0AAJ6YIS0</accession>
<feature type="compositionally biased region" description="Basic and acidic residues" evidence="1">
    <location>
        <begin position="28"/>
        <end position="63"/>
    </location>
</feature>